<keyword evidence="1" id="KW-0694">RNA-binding</keyword>
<feature type="compositionally biased region" description="Polar residues" evidence="3">
    <location>
        <begin position="588"/>
        <end position="599"/>
    </location>
</feature>
<feature type="region of interest" description="Disordered" evidence="3">
    <location>
        <begin position="328"/>
        <end position="412"/>
    </location>
</feature>
<feature type="domain" description="SAP" evidence="5">
    <location>
        <begin position="8"/>
        <end position="42"/>
    </location>
</feature>
<feature type="compositionally biased region" description="Acidic residues" evidence="3">
    <location>
        <begin position="52"/>
        <end position="105"/>
    </location>
</feature>
<evidence type="ECO:0000256" key="1">
    <source>
        <dbReference type="PROSITE-ProRule" id="PRU00176"/>
    </source>
</evidence>
<feature type="region of interest" description="Disordered" evidence="3">
    <location>
        <begin position="709"/>
        <end position="758"/>
    </location>
</feature>
<feature type="compositionally biased region" description="Low complexity" evidence="3">
    <location>
        <begin position="148"/>
        <end position="163"/>
    </location>
</feature>
<feature type="domain" description="RRM" evidence="4">
    <location>
        <begin position="436"/>
        <end position="511"/>
    </location>
</feature>
<dbReference type="Pfam" id="PF00076">
    <property type="entry name" value="RRM_1"/>
    <property type="match status" value="1"/>
</dbReference>
<evidence type="ECO:0000259" key="4">
    <source>
        <dbReference type="PROSITE" id="PS50102"/>
    </source>
</evidence>
<feature type="compositionally biased region" description="Basic and acidic residues" evidence="3">
    <location>
        <begin position="167"/>
        <end position="228"/>
    </location>
</feature>
<dbReference type="EMBL" id="JAODUO010001398">
    <property type="protein sequence ID" value="KAK2164776.1"/>
    <property type="molecule type" value="Genomic_DNA"/>
</dbReference>
<proteinExistence type="predicted"/>
<dbReference type="InterPro" id="IPR012677">
    <property type="entry name" value="Nucleotide-bd_a/b_plait_sf"/>
</dbReference>
<comment type="caution">
    <text evidence="6">The sequence shown here is derived from an EMBL/GenBank/DDBJ whole genome shotgun (WGS) entry which is preliminary data.</text>
</comment>
<evidence type="ECO:0000313" key="6">
    <source>
        <dbReference type="EMBL" id="KAK2164776.1"/>
    </source>
</evidence>
<dbReference type="SUPFAM" id="SSF68906">
    <property type="entry name" value="SAP domain"/>
    <property type="match status" value="1"/>
</dbReference>
<dbReference type="AlphaFoldDB" id="A0AAD9K4I1"/>
<dbReference type="PROSITE" id="PS50800">
    <property type="entry name" value="SAP"/>
    <property type="match status" value="1"/>
</dbReference>
<evidence type="ECO:0000313" key="7">
    <source>
        <dbReference type="Proteomes" id="UP001209878"/>
    </source>
</evidence>
<gene>
    <name evidence="6" type="ORF">NP493_1400g00000</name>
</gene>
<organism evidence="6 7">
    <name type="scientific">Ridgeia piscesae</name>
    <name type="common">Tubeworm</name>
    <dbReference type="NCBI Taxonomy" id="27915"/>
    <lineage>
        <taxon>Eukaryota</taxon>
        <taxon>Metazoa</taxon>
        <taxon>Spiralia</taxon>
        <taxon>Lophotrochozoa</taxon>
        <taxon>Annelida</taxon>
        <taxon>Polychaeta</taxon>
        <taxon>Sedentaria</taxon>
        <taxon>Canalipalpata</taxon>
        <taxon>Sabellida</taxon>
        <taxon>Siboglinidae</taxon>
        <taxon>Ridgeia</taxon>
    </lineage>
</organism>
<dbReference type="SUPFAM" id="SSF54928">
    <property type="entry name" value="RNA-binding domain, RBD"/>
    <property type="match status" value="1"/>
</dbReference>
<feature type="compositionally biased region" description="Basic and acidic residues" evidence="3">
    <location>
        <begin position="341"/>
        <end position="361"/>
    </location>
</feature>
<sequence>MADSAKNWNKFTIAQLKAELGRRNLDVAGKKADLVNRLVQADVLYFIEDTETNLEDGEEQMVEEGSEDNEAVITEADDDAEDTEDVNNEEEMLAEQADDITDAEESALLGNADGEFEADSTAQKDESTSEKMDTSEKGEVAAAEKPKAVVAARPKAKPTAAAAKKVKPAEKKTEVKKTEMKKGDTKKIEAKKTDAKKTETKKVDEKKTDAKKADARKSDADEDKDKKATKTPHPRRNVFVPDKRQMRIDMNLDHRLKSVCIFPMTTADMLKPEIEALYEKCSSVGTTFYNGKDEDGELLEQGYMEFHFESVDEAESVKKSLAETLKGVKVSNQNPGQDYLDSPKEQTKKEETKKSTEKESDGAPAKKQKLDDSKTEKKESEEAAEKEEEEDEAEAEETEKAEEESAEEPGLLEKCNMAWFRGVRQFPHPTGSQLDGVLYISNLPESVSEQALLQLFTDASGVFIARGEDRKPKGYACVDYLTTVAAFEALDKMSDSVELDGNQLVIHSLMPKPDECIPADESTEVDSSIDSVTGIMPTDIRDRLVKRIRELRTKLIEAREEKNNEEMTALDKRIINIRQRLSKDNRLRSQQKWKTSGSSWYPRGRGDYRPRGMNRDSGYRGRWQNSSSSYHVSSSRSTDRIAPYRKRPRDDSWSSPSSRGYSSSRYSRGGRDYSHSSRASMHQHSSYGRQSGGADPMNLLVGLSQMLSSQLQNQSHGSSRGRYQTSSSSESYSRGYGSDQQYSRQDRYSSESRWPRHY</sequence>
<feature type="compositionally biased region" description="Polar residues" evidence="3">
    <location>
        <begin position="679"/>
        <end position="689"/>
    </location>
</feature>
<feature type="coiled-coil region" evidence="2">
    <location>
        <begin position="541"/>
        <end position="568"/>
    </location>
</feature>
<feature type="compositionally biased region" description="Basic and acidic residues" evidence="3">
    <location>
        <begin position="368"/>
        <end position="383"/>
    </location>
</feature>
<feature type="region of interest" description="Disordered" evidence="3">
    <location>
        <begin position="52"/>
        <end position="237"/>
    </location>
</feature>
<evidence type="ECO:0000256" key="3">
    <source>
        <dbReference type="SAM" id="MobiDB-lite"/>
    </source>
</evidence>
<dbReference type="SMART" id="SM00360">
    <property type="entry name" value="RRM"/>
    <property type="match status" value="1"/>
</dbReference>
<feature type="compositionally biased region" description="Low complexity" evidence="3">
    <location>
        <begin position="626"/>
        <end position="636"/>
    </location>
</feature>
<dbReference type="CDD" id="cd00590">
    <property type="entry name" value="RRM_SF"/>
    <property type="match status" value="1"/>
</dbReference>
<feature type="compositionally biased region" description="Basic and acidic residues" evidence="3">
    <location>
        <begin position="744"/>
        <end position="758"/>
    </location>
</feature>
<protein>
    <submittedName>
        <fullName evidence="6">Uncharacterized protein</fullName>
    </submittedName>
</protein>
<dbReference type="GO" id="GO:0003723">
    <property type="term" value="F:RNA binding"/>
    <property type="evidence" value="ECO:0007669"/>
    <property type="project" value="UniProtKB-UniRule"/>
</dbReference>
<evidence type="ECO:0000259" key="5">
    <source>
        <dbReference type="PROSITE" id="PS50800"/>
    </source>
</evidence>
<name>A0AAD9K4I1_RIDPI</name>
<dbReference type="Gene3D" id="3.30.70.330">
    <property type="match status" value="1"/>
</dbReference>
<feature type="compositionally biased region" description="Low complexity" evidence="3">
    <location>
        <begin position="653"/>
        <end position="667"/>
    </location>
</feature>
<dbReference type="PROSITE" id="PS50102">
    <property type="entry name" value="RRM"/>
    <property type="match status" value="1"/>
</dbReference>
<keyword evidence="7" id="KW-1185">Reference proteome</keyword>
<keyword evidence="2" id="KW-0175">Coiled coil</keyword>
<dbReference type="SMART" id="SM00513">
    <property type="entry name" value="SAP"/>
    <property type="match status" value="1"/>
</dbReference>
<reference evidence="6" key="1">
    <citation type="journal article" date="2023" name="Mol. Biol. Evol.">
        <title>Third-Generation Sequencing Reveals the Adaptive Role of the Epigenome in Three Deep-Sea Polychaetes.</title>
        <authorList>
            <person name="Perez M."/>
            <person name="Aroh O."/>
            <person name="Sun Y."/>
            <person name="Lan Y."/>
            <person name="Juniper S.K."/>
            <person name="Young C.R."/>
            <person name="Angers B."/>
            <person name="Qian P.Y."/>
        </authorList>
    </citation>
    <scope>NUCLEOTIDE SEQUENCE</scope>
    <source>
        <strain evidence="6">R07B-5</strain>
    </source>
</reference>
<dbReference type="InterPro" id="IPR035979">
    <property type="entry name" value="RBD_domain_sf"/>
</dbReference>
<accession>A0AAD9K4I1</accession>
<evidence type="ECO:0000256" key="2">
    <source>
        <dbReference type="SAM" id="Coils"/>
    </source>
</evidence>
<feature type="region of interest" description="Disordered" evidence="3">
    <location>
        <begin position="585"/>
        <end position="697"/>
    </location>
</feature>
<feature type="compositionally biased region" description="Low complexity" evidence="3">
    <location>
        <begin position="709"/>
        <end position="738"/>
    </location>
</feature>
<feature type="compositionally biased region" description="Basic and acidic residues" evidence="3">
    <location>
        <begin position="604"/>
        <end position="619"/>
    </location>
</feature>
<feature type="compositionally biased region" description="Acidic residues" evidence="3">
    <location>
        <begin position="384"/>
        <end position="407"/>
    </location>
</feature>
<feature type="compositionally biased region" description="Basic and acidic residues" evidence="3">
    <location>
        <begin position="122"/>
        <end position="147"/>
    </location>
</feature>
<dbReference type="Pfam" id="PF02037">
    <property type="entry name" value="SAP"/>
    <property type="match status" value="1"/>
</dbReference>
<dbReference type="Proteomes" id="UP001209878">
    <property type="component" value="Unassembled WGS sequence"/>
</dbReference>
<dbReference type="InterPro" id="IPR003034">
    <property type="entry name" value="SAP_dom"/>
</dbReference>
<dbReference type="InterPro" id="IPR036361">
    <property type="entry name" value="SAP_dom_sf"/>
</dbReference>
<dbReference type="InterPro" id="IPR000504">
    <property type="entry name" value="RRM_dom"/>
</dbReference>
<dbReference type="Gene3D" id="1.10.720.30">
    <property type="entry name" value="SAP domain"/>
    <property type="match status" value="1"/>
</dbReference>